<dbReference type="EMBL" id="GL732675">
    <property type="protein sequence ID" value="EFX67548.1"/>
    <property type="molecule type" value="Genomic_DNA"/>
</dbReference>
<dbReference type="AlphaFoldDB" id="E9HL52"/>
<organism evidence="1 2">
    <name type="scientific">Daphnia pulex</name>
    <name type="common">Water flea</name>
    <dbReference type="NCBI Taxonomy" id="6669"/>
    <lineage>
        <taxon>Eukaryota</taxon>
        <taxon>Metazoa</taxon>
        <taxon>Ecdysozoa</taxon>
        <taxon>Arthropoda</taxon>
        <taxon>Crustacea</taxon>
        <taxon>Branchiopoda</taxon>
        <taxon>Diplostraca</taxon>
        <taxon>Cladocera</taxon>
        <taxon>Anomopoda</taxon>
        <taxon>Daphniidae</taxon>
        <taxon>Daphnia</taxon>
    </lineage>
</organism>
<gene>
    <name evidence="1" type="ORF">DAPPUDRAFT_330977</name>
</gene>
<reference evidence="1 2" key="1">
    <citation type="journal article" date="2011" name="Science">
        <title>The ecoresponsive genome of Daphnia pulex.</title>
        <authorList>
            <person name="Colbourne J.K."/>
            <person name="Pfrender M.E."/>
            <person name="Gilbert D."/>
            <person name="Thomas W.K."/>
            <person name="Tucker A."/>
            <person name="Oakley T.H."/>
            <person name="Tokishita S."/>
            <person name="Aerts A."/>
            <person name="Arnold G.J."/>
            <person name="Basu M.K."/>
            <person name="Bauer D.J."/>
            <person name="Caceres C.E."/>
            <person name="Carmel L."/>
            <person name="Casola C."/>
            <person name="Choi J.H."/>
            <person name="Detter J.C."/>
            <person name="Dong Q."/>
            <person name="Dusheyko S."/>
            <person name="Eads B.D."/>
            <person name="Frohlich T."/>
            <person name="Geiler-Samerotte K.A."/>
            <person name="Gerlach D."/>
            <person name="Hatcher P."/>
            <person name="Jogdeo S."/>
            <person name="Krijgsveld J."/>
            <person name="Kriventseva E.V."/>
            <person name="Kultz D."/>
            <person name="Laforsch C."/>
            <person name="Lindquist E."/>
            <person name="Lopez J."/>
            <person name="Manak J.R."/>
            <person name="Muller J."/>
            <person name="Pangilinan J."/>
            <person name="Patwardhan R.P."/>
            <person name="Pitluck S."/>
            <person name="Pritham E.J."/>
            <person name="Rechtsteiner A."/>
            <person name="Rho M."/>
            <person name="Rogozin I.B."/>
            <person name="Sakarya O."/>
            <person name="Salamov A."/>
            <person name="Schaack S."/>
            <person name="Shapiro H."/>
            <person name="Shiga Y."/>
            <person name="Skalitzky C."/>
            <person name="Smith Z."/>
            <person name="Souvorov A."/>
            <person name="Sung W."/>
            <person name="Tang Z."/>
            <person name="Tsuchiya D."/>
            <person name="Tu H."/>
            <person name="Vos H."/>
            <person name="Wang M."/>
            <person name="Wolf Y.I."/>
            <person name="Yamagata H."/>
            <person name="Yamada T."/>
            <person name="Ye Y."/>
            <person name="Shaw J.R."/>
            <person name="Andrews J."/>
            <person name="Crease T.J."/>
            <person name="Tang H."/>
            <person name="Lucas S.M."/>
            <person name="Robertson H.M."/>
            <person name="Bork P."/>
            <person name="Koonin E.V."/>
            <person name="Zdobnov E.M."/>
            <person name="Grigoriev I.V."/>
            <person name="Lynch M."/>
            <person name="Boore J.L."/>
        </authorList>
    </citation>
    <scope>NUCLEOTIDE SEQUENCE [LARGE SCALE GENOMIC DNA]</scope>
</reference>
<dbReference type="Proteomes" id="UP000000305">
    <property type="component" value="Unassembled WGS sequence"/>
</dbReference>
<proteinExistence type="predicted"/>
<sequence>MIQAFLFSKVTQIVPVPRYYRGTFTATVIATALFEKNYRSTATALLFQSTAFNTDLNINVRPANNLILCVVENGLPPKKVMKVE</sequence>
<keyword evidence="2" id="KW-1185">Reference proteome</keyword>
<evidence type="ECO:0000313" key="1">
    <source>
        <dbReference type="EMBL" id="EFX67548.1"/>
    </source>
</evidence>
<accession>E9HL52</accession>
<protein>
    <submittedName>
        <fullName evidence="1">Uncharacterized protein</fullName>
    </submittedName>
</protein>
<name>E9HL52_DAPPU</name>
<dbReference type="HOGENOM" id="CLU_2529708_0_0_1"/>
<evidence type="ECO:0000313" key="2">
    <source>
        <dbReference type="Proteomes" id="UP000000305"/>
    </source>
</evidence>
<dbReference type="InParanoid" id="E9HL52"/>
<dbReference type="KEGG" id="dpx:DAPPUDRAFT_330977"/>